<accession>M1MZH9</accession>
<dbReference type="OrthoDB" id="2154696at2"/>
<feature type="transmembrane region" description="Helical" evidence="2">
    <location>
        <begin position="109"/>
        <end position="131"/>
    </location>
</feature>
<dbReference type="AlphaFoldDB" id="M1MZH9"/>
<feature type="transmembrane region" description="Helical" evidence="2">
    <location>
        <begin position="138"/>
        <end position="157"/>
    </location>
</feature>
<name>M1MZH9_9CORY</name>
<dbReference type="RefSeq" id="WP_015401525.1">
    <property type="nucleotide sequence ID" value="NC_020302.1"/>
</dbReference>
<keyword evidence="4" id="KW-1185">Reference proteome</keyword>
<reference evidence="3 4" key="1">
    <citation type="journal article" date="2012" name="Stand. Genomic Sci.">
        <title>Genome sequence of the halotolerant bacterium Corynebacterium halotolerans type strain YIM 70093(T) (= DSM 44683(T)).</title>
        <authorList>
            <person name="Ruckert C."/>
            <person name="Albersmeier A."/>
            <person name="Al-Dilaimi A."/>
            <person name="Niehaus K."/>
            <person name="Szczepanowski R."/>
            <person name="Kalinowski J."/>
        </authorList>
    </citation>
    <scope>NUCLEOTIDE SEQUENCE [LARGE SCALE GENOMIC DNA]</scope>
    <source>
        <strain evidence="3">YIM 70093</strain>
    </source>
</reference>
<evidence type="ECO:0000313" key="4">
    <source>
        <dbReference type="Proteomes" id="UP000011723"/>
    </source>
</evidence>
<keyword evidence="2" id="KW-0812">Transmembrane</keyword>
<dbReference type="Proteomes" id="UP000011723">
    <property type="component" value="Chromosome"/>
</dbReference>
<feature type="transmembrane region" description="Helical" evidence="2">
    <location>
        <begin position="73"/>
        <end position="97"/>
    </location>
</feature>
<dbReference type="eggNOG" id="COG4694">
    <property type="taxonomic scope" value="Bacteria"/>
</dbReference>
<dbReference type="EMBL" id="CP003697">
    <property type="protein sequence ID" value="AGF73109.1"/>
    <property type="molecule type" value="Genomic_DNA"/>
</dbReference>
<dbReference type="KEGG" id="chn:A605_10545"/>
<keyword evidence="2" id="KW-0472">Membrane</keyword>
<feature type="transmembrane region" description="Helical" evidence="2">
    <location>
        <begin position="225"/>
        <end position="246"/>
    </location>
</feature>
<dbReference type="PATRIC" id="fig|1121362.3.peg.2136"/>
<evidence type="ECO:0000256" key="1">
    <source>
        <dbReference type="SAM" id="MobiDB-lite"/>
    </source>
</evidence>
<feature type="region of interest" description="Disordered" evidence="1">
    <location>
        <begin position="1"/>
        <end position="61"/>
    </location>
</feature>
<proteinExistence type="predicted"/>
<sequence>MANNVNRPAGDAGTGDRPLTGARPATEGRRETTPAVEPTSSAVHTETAPDDHSAQEAWLGTDDPNVSRGNASWGAIIAGTVTFIALTLLIGVGAAALGLQDFSGTVVGIWTLVGLVIAFVAAGYVSGVLAVRSGLLHGFVTWATSVLAVIFLAGWLGTSAMGALGSVAGTVATTASEAVNVTTGDAQSAAENTNPQQAQDTAGQVAQDAQQAVEEAAPEAAAGSWWTFAGLLIGAVLASLAGAAGARSVINKREEYVAGPNRG</sequence>
<evidence type="ECO:0000313" key="3">
    <source>
        <dbReference type="EMBL" id="AGF73109.1"/>
    </source>
</evidence>
<dbReference type="HOGENOM" id="CLU_1056533_0_0_11"/>
<organism evidence="3 4">
    <name type="scientific">Corynebacterium halotolerans YIM 70093 = DSM 44683</name>
    <dbReference type="NCBI Taxonomy" id="1121362"/>
    <lineage>
        <taxon>Bacteria</taxon>
        <taxon>Bacillati</taxon>
        <taxon>Actinomycetota</taxon>
        <taxon>Actinomycetes</taxon>
        <taxon>Mycobacteriales</taxon>
        <taxon>Corynebacteriaceae</taxon>
        <taxon>Corynebacterium</taxon>
    </lineage>
</organism>
<keyword evidence="2" id="KW-1133">Transmembrane helix</keyword>
<gene>
    <name evidence="3" type="ORF">A605_10545</name>
</gene>
<protein>
    <submittedName>
        <fullName evidence="3">Uncharacterized protein</fullName>
    </submittedName>
</protein>
<evidence type="ECO:0000256" key="2">
    <source>
        <dbReference type="SAM" id="Phobius"/>
    </source>
</evidence>